<dbReference type="SUPFAM" id="SSF52799">
    <property type="entry name" value="(Phosphotyrosine protein) phosphatases II"/>
    <property type="match status" value="1"/>
</dbReference>
<keyword evidence="3" id="KW-1185">Reference proteome</keyword>
<dbReference type="InterPro" id="IPR029021">
    <property type="entry name" value="Prot-tyrosine_phosphatase-like"/>
</dbReference>
<reference evidence="2" key="1">
    <citation type="submission" date="2022-08" db="EMBL/GenBank/DDBJ databases">
        <title>Genome analysis of Corynebacteriales strain.</title>
        <authorList>
            <person name="Lee S.D."/>
        </authorList>
    </citation>
    <scope>NUCLEOTIDE SEQUENCE</scope>
    <source>
        <strain evidence="2">D3-21</strain>
    </source>
</reference>
<comment type="caution">
    <text evidence="2">The sequence shown here is derived from an EMBL/GenBank/DDBJ whole genome shotgun (WGS) entry which is preliminary data.</text>
</comment>
<name>A0A9X4RF87_9ACTN</name>
<dbReference type="PANTHER" id="PTHR31126:SF1">
    <property type="entry name" value="TYROSINE SPECIFIC PROTEIN PHOSPHATASES DOMAIN-CONTAINING PROTEIN"/>
    <property type="match status" value="1"/>
</dbReference>
<comment type="similarity">
    <text evidence="1">Belongs to the protein-tyrosine phosphatase family.</text>
</comment>
<sequence>MARTGAQSVKVDGLDPIDRWYFEVRRGTGHGAVASTRQFMLQGAHNARDIGGYATSNGRMVRWGKVFRSDSLSKLTADDDRALADASVKTVVDYRGDGEIAKDGADKLPATAELVHIPVLDDNTQALATALVTALQEGDPSALQSLLGDGKAAQLGDEGFVKQLQQPQTMAGYGKTMQLIADNDGALIYHCTSGKDRTGMMTALLLGILGVPNQTIVDDFVLSNTFNHEHNEQTYAYLRSKGIDVDLIKPLMEQRPSEIQPVLDAVEKAYGGWDSFAEHVLNLSPETLAKLRHKLLV</sequence>
<gene>
    <name evidence="2" type="ORF">NVS88_19595</name>
</gene>
<dbReference type="AlphaFoldDB" id="A0A9X4RF87"/>
<dbReference type="GO" id="GO:0004721">
    <property type="term" value="F:phosphoprotein phosphatase activity"/>
    <property type="evidence" value="ECO:0007669"/>
    <property type="project" value="InterPro"/>
</dbReference>
<evidence type="ECO:0000313" key="3">
    <source>
        <dbReference type="Proteomes" id="UP001152755"/>
    </source>
</evidence>
<evidence type="ECO:0000256" key="1">
    <source>
        <dbReference type="ARBA" id="ARBA00009580"/>
    </source>
</evidence>
<dbReference type="Gene3D" id="3.90.190.10">
    <property type="entry name" value="Protein tyrosine phosphatase superfamily"/>
    <property type="match status" value="1"/>
</dbReference>
<dbReference type="InterPro" id="IPR026893">
    <property type="entry name" value="Tyr/Ser_Pase_IphP-type"/>
</dbReference>
<dbReference type="PANTHER" id="PTHR31126">
    <property type="entry name" value="TYROSINE-PROTEIN PHOSPHATASE"/>
    <property type="match status" value="1"/>
</dbReference>
<protein>
    <submittedName>
        <fullName evidence="2">Tyrosine-protein phosphatase</fullName>
    </submittedName>
</protein>
<dbReference type="RefSeq" id="WP_332520681.1">
    <property type="nucleotide sequence ID" value="NZ_JANRHA010000017.1"/>
</dbReference>
<dbReference type="EMBL" id="JANRHA010000017">
    <property type="protein sequence ID" value="MDG3016760.1"/>
    <property type="molecule type" value="Genomic_DNA"/>
</dbReference>
<dbReference type="Pfam" id="PF13350">
    <property type="entry name" value="Y_phosphatase3"/>
    <property type="match status" value="1"/>
</dbReference>
<dbReference type="Proteomes" id="UP001152755">
    <property type="component" value="Unassembled WGS sequence"/>
</dbReference>
<accession>A0A9X4RF87</accession>
<evidence type="ECO:0000313" key="2">
    <source>
        <dbReference type="EMBL" id="MDG3016760.1"/>
    </source>
</evidence>
<proteinExistence type="inferred from homology"/>
<organism evidence="2 3">
    <name type="scientific">Speluncibacter jeojiensis</name>
    <dbReference type="NCBI Taxonomy" id="2710754"/>
    <lineage>
        <taxon>Bacteria</taxon>
        <taxon>Bacillati</taxon>
        <taxon>Actinomycetota</taxon>
        <taxon>Actinomycetes</taxon>
        <taxon>Mycobacteriales</taxon>
        <taxon>Speluncibacteraceae</taxon>
        <taxon>Speluncibacter</taxon>
    </lineage>
</organism>